<evidence type="ECO:0000313" key="1">
    <source>
        <dbReference type="EMBL" id="SVA60935.1"/>
    </source>
</evidence>
<protein>
    <recommendedName>
        <fullName evidence="2">tRNA 5-methoxyuridine(34)/uridine 5-oxyacetic acid(34) synthase CmoB</fullName>
    </recommendedName>
</protein>
<dbReference type="AlphaFoldDB" id="A0A381X842"/>
<dbReference type="InterPro" id="IPR029063">
    <property type="entry name" value="SAM-dependent_MTases_sf"/>
</dbReference>
<evidence type="ECO:0008006" key="2">
    <source>
        <dbReference type="Google" id="ProtNLM"/>
    </source>
</evidence>
<dbReference type="SUPFAM" id="SSF53335">
    <property type="entry name" value="S-adenosyl-L-methionine-dependent methyltransferases"/>
    <property type="match status" value="1"/>
</dbReference>
<feature type="non-terminal residue" evidence="1">
    <location>
        <position position="182"/>
    </location>
</feature>
<organism evidence="1">
    <name type="scientific">marine metagenome</name>
    <dbReference type="NCBI Taxonomy" id="408172"/>
    <lineage>
        <taxon>unclassified sequences</taxon>
        <taxon>metagenomes</taxon>
        <taxon>ecological metagenomes</taxon>
    </lineage>
</organism>
<dbReference type="EMBL" id="UINC01014254">
    <property type="protein sequence ID" value="SVA60935.1"/>
    <property type="molecule type" value="Genomic_DNA"/>
</dbReference>
<accession>A0A381X842</accession>
<name>A0A381X842_9ZZZZ</name>
<reference evidence="1" key="1">
    <citation type="submission" date="2018-05" db="EMBL/GenBank/DDBJ databases">
        <authorList>
            <person name="Lanie J.A."/>
            <person name="Ng W.-L."/>
            <person name="Kazmierczak K.M."/>
            <person name="Andrzejewski T.M."/>
            <person name="Davidsen T.M."/>
            <person name="Wayne K.J."/>
            <person name="Tettelin H."/>
            <person name="Glass J.I."/>
            <person name="Rusch D."/>
            <person name="Podicherti R."/>
            <person name="Tsui H.-C.T."/>
            <person name="Winkler M.E."/>
        </authorList>
    </citation>
    <scope>NUCLEOTIDE SEQUENCE</scope>
</reference>
<gene>
    <name evidence="1" type="ORF">METZ01_LOCUS113789</name>
</gene>
<dbReference type="InterPro" id="IPR027555">
    <property type="entry name" value="Mo5U34_MeTrfas-like"/>
</dbReference>
<dbReference type="CDD" id="cd02440">
    <property type="entry name" value="AdoMet_MTases"/>
    <property type="match status" value="1"/>
</dbReference>
<proteinExistence type="predicted"/>
<dbReference type="Pfam" id="PF08003">
    <property type="entry name" value="Methyltransf_9"/>
    <property type="match status" value="1"/>
</dbReference>
<sequence length="182" mass="21273">MQYQKLLEILNENSMGNWSNLLKKQIPDFFNNLNHGDFSKWLNVIHDLPFVSASEIHLDLESITIGNKIDCSDQERRYIKRQLKHLMPWRKGPYNLFGLVLDAEWQSNMKWARLEGQIKPLKDKLVLDVGCGNGYYCWRMLGKKAKYVVGIDPSLLFYSQFRAIKKYSPNCNIDLIPFGIES</sequence>
<dbReference type="Gene3D" id="3.40.50.150">
    <property type="entry name" value="Vaccinia Virus protein VP39"/>
    <property type="match status" value="1"/>
</dbReference>